<dbReference type="GO" id="GO:0051015">
    <property type="term" value="F:actin filament binding"/>
    <property type="evidence" value="ECO:0007669"/>
    <property type="project" value="InterPro"/>
</dbReference>
<dbReference type="GO" id="GO:0051014">
    <property type="term" value="P:actin filament severing"/>
    <property type="evidence" value="ECO:0007669"/>
    <property type="project" value="TreeGrafter"/>
</dbReference>
<dbReference type="Gramene" id="OE9A090072T1">
    <property type="protein sequence ID" value="OE9A090072C1"/>
    <property type="gene ID" value="OE9A090072"/>
</dbReference>
<evidence type="ECO:0000313" key="3">
    <source>
        <dbReference type="Proteomes" id="UP000594638"/>
    </source>
</evidence>
<dbReference type="PRINTS" id="PR00597">
    <property type="entry name" value="GELSOLIN"/>
</dbReference>
<proteinExistence type="predicted"/>
<sequence>MLTNFSQFKDKVLSFLAQNLLYSHVASSLNSSYCYILHSGSFVFSWSGNLTTSEDQELVERQLDLIKPDMQSRLQKEGAESEQFWDLLGGKSEYPSQKIARDAESDPHLFSCNFSKGVKKKKIHFYNIFIFGYL</sequence>
<dbReference type="Gene3D" id="3.40.20.10">
    <property type="entry name" value="Severin"/>
    <property type="match status" value="1"/>
</dbReference>
<gene>
    <name evidence="2" type="ORF">OLEA9_A090072</name>
</gene>
<accession>A0A8S0TBP7</accession>
<evidence type="ECO:0000313" key="2">
    <source>
        <dbReference type="EMBL" id="CAA3002471.1"/>
    </source>
</evidence>
<name>A0A8S0TBP7_OLEEU</name>
<reference evidence="2 3" key="1">
    <citation type="submission" date="2019-12" db="EMBL/GenBank/DDBJ databases">
        <authorList>
            <person name="Alioto T."/>
            <person name="Alioto T."/>
            <person name="Gomez Garrido J."/>
        </authorList>
    </citation>
    <scope>NUCLEOTIDE SEQUENCE [LARGE SCALE GENOMIC DNA]</scope>
</reference>
<dbReference type="OrthoDB" id="1674961at2759"/>
<dbReference type="InterPro" id="IPR029006">
    <property type="entry name" value="ADF-H/Gelsolin-like_dom_sf"/>
</dbReference>
<comment type="caution">
    <text evidence="2">The sequence shown here is derived from an EMBL/GenBank/DDBJ whole genome shotgun (WGS) entry which is preliminary data.</text>
</comment>
<evidence type="ECO:0000256" key="1">
    <source>
        <dbReference type="ARBA" id="ARBA00022737"/>
    </source>
</evidence>
<dbReference type="EMBL" id="CACTIH010005841">
    <property type="protein sequence ID" value="CAA3002471.1"/>
    <property type="molecule type" value="Genomic_DNA"/>
</dbReference>
<dbReference type="AlphaFoldDB" id="A0A8S0TBP7"/>
<dbReference type="PANTHER" id="PTHR11977">
    <property type="entry name" value="VILLIN"/>
    <property type="match status" value="1"/>
</dbReference>
<protein>
    <submittedName>
        <fullName evidence="2">Villin-4-like</fullName>
    </submittedName>
</protein>
<dbReference type="PANTHER" id="PTHR11977:SF138">
    <property type="entry name" value="VILLIN-4"/>
    <property type="match status" value="1"/>
</dbReference>
<dbReference type="FunFam" id="3.40.20.10:FF:000001">
    <property type="entry name" value="Gelsolin"/>
    <property type="match status" value="1"/>
</dbReference>
<dbReference type="SUPFAM" id="SSF55753">
    <property type="entry name" value="Actin depolymerizing proteins"/>
    <property type="match status" value="1"/>
</dbReference>
<dbReference type="InterPro" id="IPR007122">
    <property type="entry name" value="Villin/Gelsolin"/>
</dbReference>
<dbReference type="Proteomes" id="UP000594638">
    <property type="component" value="Unassembled WGS sequence"/>
</dbReference>
<keyword evidence="1" id="KW-0677">Repeat</keyword>
<dbReference type="SMART" id="SM00262">
    <property type="entry name" value="GEL"/>
    <property type="match status" value="1"/>
</dbReference>
<keyword evidence="3" id="KW-1185">Reference proteome</keyword>
<organism evidence="2 3">
    <name type="scientific">Olea europaea subsp. europaea</name>
    <dbReference type="NCBI Taxonomy" id="158383"/>
    <lineage>
        <taxon>Eukaryota</taxon>
        <taxon>Viridiplantae</taxon>
        <taxon>Streptophyta</taxon>
        <taxon>Embryophyta</taxon>
        <taxon>Tracheophyta</taxon>
        <taxon>Spermatophyta</taxon>
        <taxon>Magnoliopsida</taxon>
        <taxon>eudicotyledons</taxon>
        <taxon>Gunneridae</taxon>
        <taxon>Pentapetalae</taxon>
        <taxon>asterids</taxon>
        <taxon>lamiids</taxon>
        <taxon>Lamiales</taxon>
        <taxon>Oleaceae</taxon>
        <taxon>Oleeae</taxon>
        <taxon>Olea</taxon>
    </lineage>
</organism>